<dbReference type="EMBL" id="JAHUTJ010017602">
    <property type="protein sequence ID" value="MED6270957.1"/>
    <property type="molecule type" value="Genomic_DNA"/>
</dbReference>
<evidence type="ECO:0000313" key="3">
    <source>
        <dbReference type="Proteomes" id="UP001352852"/>
    </source>
</evidence>
<accession>A0ABU7D715</accession>
<comment type="caution">
    <text evidence="2">The sequence shown here is derived from an EMBL/GenBank/DDBJ whole genome shotgun (WGS) entry which is preliminary data.</text>
</comment>
<name>A0ABU7D715_9TELE</name>
<protein>
    <submittedName>
        <fullName evidence="2">Uncharacterized protein</fullName>
    </submittedName>
</protein>
<evidence type="ECO:0000313" key="2">
    <source>
        <dbReference type="EMBL" id="MED6270957.1"/>
    </source>
</evidence>
<keyword evidence="3" id="KW-1185">Reference proteome</keyword>
<sequence length="177" mass="19839">MSPCWLPLVINLSLSSTLPHTHTHTHTHTYMHLGCLGSTAGSPSDNTHTRQQRATPLHTHNMHTPKGLHCRTSTGVREIQSVNKMMDTAPSLPEGETELQPCSLHFIEQQACVRRLQTCQALKEDSAVFYLMNVSDQLNLHRLQLYCTQAPVLKHEGSRVKLSKCFTGAEWQSSSEE</sequence>
<dbReference type="Proteomes" id="UP001352852">
    <property type="component" value="Unassembled WGS sequence"/>
</dbReference>
<proteinExistence type="predicted"/>
<evidence type="ECO:0000256" key="1">
    <source>
        <dbReference type="SAM" id="SignalP"/>
    </source>
</evidence>
<reference evidence="2 3" key="1">
    <citation type="submission" date="2021-06" db="EMBL/GenBank/DDBJ databases">
        <authorList>
            <person name="Palmer J.M."/>
        </authorList>
    </citation>
    <scope>NUCLEOTIDE SEQUENCE [LARGE SCALE GENOMIC DNA]</scope>
    <source>
        <strain evidence="2 3">CL_MEX2019</strain>
        <tissue evidence="2">Muscle</tissue>
    </source>
</reference>
<organism evidence="2 3">
    <name type="scientific">Characodon lateralis</name>
    <dbReference type="NCBI Taxonomy" id="208331"/>
    <lineage>
        <taxon>Eukaryota</taxon>
        <taxon>Metazoa</taxon>
        <taxon>Chordata</taxon>
        <taxon>Craniata</taxon>
        <taxon>Vertebrata</taxon>
        <taxon>Euteleostomi</taxon>
        <taxon>Actinopterygii</taxon>
        <taxon>Neopterygii</taxon>
        <taxon>Teleostei</taxon>
        <taxon>Neoteleostei</taxon>
        <taxon>Acanthomorphata</taxon>
        <taxon>Ovalentaria</taxon>
        <taxon>Atherinomorphae</taxon>
        <taxon>Cyprinodontiformes</taxon>
        <taxon>Goodeidae</taxon>
        <taxon>Characodon</taxon>
    </lineage>
</organism>
<keyword evidence="1" id="KW-0732">Signal</keyword>
<feature type="signal peptide" evidence="1">
    <location>
        <begin position="1"/>
        <end position="23"/>
    </location>
</feature>
<gene>
    <name evidence="2" type="ORF">CHARACLAT_015504</name>
</gene>
<feature type="chain" id="PRO_5046827016" evidence="1">
    <location>
        <begin position="24"/>
        <end position="177"/>
    </location>
</feature>